<keyword evidence="2" id="KW-0479">Metal-binding</keyword>
<dbReference type="InterPro" id="IPR017896">
    <property type="entry name" value="4Fe4S_Fe-S-bd"/>
</dbReference>
<dbReference type="eggNOG" id="COG0437">
    <property type="taxonomic scope" value="Bacteria"/>
</dbReference>
<keyword evidence="9" id="KW-1185">Reference proteome</keyword>
<dbReference type="RefSeq" id="WP_013344156.1">
    <property type="nucleotide sequence ID" value="NC_014541.1"/>
</dbReference>
<evidence type="ECO:0000313" key="9">
    <source>
        <dbReference type="Proteomes" id="UP000006683"/>
    </source>
</evidence>
<dbReference type="InterPro" id="IPR050954">
    <property type="entry name" value="ET_IronSulfur_Cluster-Binding"/>
</dbReference>
<dbReference type="OrthoDB" id="9779457at2"/>
<dbReference type="PANTHER" id="PTHR43177:SF3">
    <property type="entry name" value="PROTEIN NRFC HOMOLOG"/>
    <property type="match status" value="1"/>
</dbReference>
<dbReference type="STRING" id="550540.Fbal_0637"/>
<dbReference type="PROSITE" id="PS51318">
    <property type="entry name" value="TAT"/>
    <property type="match status" value="1"/>
</dbReference>
<evidence type="ECO:0000313" key="8">
    <source>
        <dbReference type="EMBL" id="ADN74850.1"/>
    </source>
</evidence>
<gene>
    <name evidence="8" type="ordered locus">Fbal_0637</name>
</gene>
<evidence type="ECO:0000256" key="2">
    <source>
        <dbReference type="ARBA" id="ARBA00022723"/>
    </source>
</evidence>
<dbReference type="GO" id="GO:0051539">
    <property type="term" value="F:4 iron, 4 sulfur cluster binding"/>
    <property type="evidence" value="ECO:0007669"/>
    <property type="project" value="UniProtKB-KW"/>
</dbReference>
<dbReference type="KEGG" id="fbl:Fbal_0637"/>
<organism evidence="8 9">
    <name type="scientific">Ferrimonas balearica (strain DSM 9799 / CCM 4581 / KCTC 23876 / PAT)</name>
    <dbReference type="NCBI Taxonomy" id="550540"/>
    <lineage>
        <taxon>Bacteria</taxon>
        <taxon>Pseudomonadati</taxon>
        <taxon>Pseudomonadota</taxon>
        <taxon>Gammaproteobacteria</taxon>
        <taxon>Alteromonadales</taxon>
        <taxon>Ferrimonadaceae</taxon>
        <taxon>Ferrimonas</taxon>
    </lineage>
</organism>
<dbReference type="InterPro" id="IPR006311">
    <property type="entry name" value="TAT_signal"/>
</dbReference>
<dbReference type="InterPro" id="IPR017900">
    <property type="entry name" value="4Fe4S_Fe_S_CS"/>
</dbReference>
<evidence type="ECO:0000256" key="6">
    <source>
        <dbReference type="SAM" id="SignalP"/>
    </source>
</evidence>
<evidence type="ECO:0000256" key="1">
    <source>
        <dbReference type="ARBA" id="ARBA00022485"/>
    </source>
</evidence>
<sequence>MTISRRRFLTASALTIPVVTLTGCGANANPNQRNLAMVFDQTRCIGCEACEQACRDANQVPEGVTRLQIQRTGPFGEGADTNYRFDRKSCVHCETAACIAVCPTGACFRDENGVVDVDPYKCVGCQYCIAACPYRVRYVDPVTKAVDKCDFCRKSRLAEGRLPACVEACPTKALTFGDLNDPSSEIVQVLRSKQTYRDKVDLGTRPKLYKVPHGKGEVI</sequence>
<dbReference type="CDD" id="cd10551">
    <property type="entry name" value="PsrB"/>
    <property type="match status" value="1"/>
</dbReference>
<dbReference type="AlphaFoldDB" id="E1SR85"/>
<dbReference type="Pfam" id="PF00037">
    <property type="entry name" value="Fer4"/>
    <property type="match status" value="1"/>
</dbReference>
<dbReference type="Gene3D" id="3.30.70.20">
    <property type="match status" value="2"/>
</dbReference>
<dbReference type="PANTHER" id="PTHR43177">
    <property type="entry name" value="PROTEIN NRFC"/>
    <property type="match status" value="1"/>
</dbReference>
<protein>
    <submittedName>
        <fullName evidence="8">Respiratory nitrite reductase specific menaquinol--cytochrome-c reductase complex Fe-S cluster containing subunit NrfC</fullName>
    </submittedName>
</protein>
<proteinExistence type="predicted"/>
<dbReference type="HOGENOM" id="CLU_043374_1_3_6"/>
<dbReference type="PROSITE" id="PS00198">
    <property type="entry name" value="4FE4S_FER_1"/>
    <property type="match status" value="1"/>
</dbReference>
<keyword evidence="1" id="KW-0004">4Fe-4S</keyword>
<keyword evidence="3" id="KW-0677">Repeat</keyword>
<feature type="chain" id="PRO_5003151498" evidence="6">
    <location>
        <begin position="29"/>
        <end position="219"/>
    </location>
</feature>
<evidence type="ECO:0000256" key="3">
    <source>
        <dbReference type="ARBA" id="ARBA00022737"/>
    </source>
</evidence>
<dbReference type="GO" id="GO:0046872">
    <property type="term" value="F:metal ion binding"/>
    <property type="evidence" value="ECO:0007669"/>
    <property type="project" value="UniProtKB-KW"/>
</dbReference>
<dbReference type="EMBL" id="CP002209">
    <property type="protein sequence ID" value="ADN74850.1"/>
    <property type="molecule type" value="Genomic_DNA"/>
</dbReference>
<evidence type="ECO:0000256" key="4">
    <source>
        <dbReference type="ARBA" id="ARBA00023004"/>
    </source>
</evidence>
<feature type="domain" description="4Fe-4S ferredoxin-type" evidence="7">
    <location>
        <begin position="81"/>
        <end position="112"/>
    </location>
</feature>
<evidence type="ECO:0000256" key="5">
    <source>
        <dbReference type="ARBA" id="ARBA00023014"/>
    </source>
</evidence>
<dbReference type="PROSITE" id="PS51379">
    <property type="entry name" value="4FE4S_FER_2"/>
    <property type="match status" value="3"/>
</dbReference>
<keyword evidence="4" id="KW-0408">Iron</keyword>
<evidence type="ECO:0000259" key="7">
    <source>
        <dbReference type="PROSITE" id="PS51379"/>
    </source>
</evidence>
<feature type="signal peptide" evidence="6">
    <location>
        <begin position="1"/>
        <end position="28"/>
    </location>
</feature>
<name>E1SR85_FERBD</name>
<dbReference type="GeneID" id="67180881"/>
<keyword evidence="6" id="KW-0732">Signal</keyword>
<feature type="domain" description="4Fe-4S ferredoxin-type" evidence="7">
    <location>
        <begin position="113"/>
        <end position="142"/>
    </location>
</feature>
<dbReference type="FunFam" id="3.30.70.20:FF:000014">
    <property type="entry name" value="Cytochrome c nitrite reductase, Fe-S protein"/>
    <property type="match status" value="1"/>
</dbReference>
<reference evidence="8 9" key="1">
    <citation type="journal article" date="2010" name="Stand. Genomic Sci.">
        <title>Complete genome sequence of Ferrimonas balearica type strain (PAT).</title>
        <authorList>
            <person name="Nolan M."/>
            <person name="Sikorski J."/>
            <person name="Davenport K."/>
            <person name="Lucas S."/>
            <person name="Glavina Del Rio T."/>
            <person name="Tice H."/>
            <person name="Cheng J."/>
            <person name="Goodwin L."/>
            <person name="Pitluck S."/>
            <person name="Liolios K."/>
            <person name="Ivanova N."/>
            <person name="Mavromatis K."/>
            <person name="Ovchinnikova G."/>
            <person name="Pati A."/>
            <person name="Chen A."/>
            <person name="Palaniappan K."/>
            <person name="Land M."/>
            <person name="Hauser L."/>
            <person name="Chang Y."/>
            <person name="Jeffries C."/>
            <person name="Tapia R."/>
            <person name="Brettin T."/>
            <person name="Detter J."/>
            <person name="Han C."/>
            <person name="Yasawong M."/>
            <person name="Rohde M."/>
            <person name="Tindall B."/>
            <person name="Goker M."/>
            <person name="Woyke T."/>
            <person name="Bristow J."/>
            <person name="Eisen J."/>
            <person name="Markowitz V."/>
            <person name="Hugenholtz P."/>
            <person name="Kyrpides N."/>
            <person name="Klenk H."/>
            <person name="Lapidus A."/>
        </authorList>
    </citation>
    <scope>NUCLEOTIDE SEQUENCE [LARGE SCALE GENOMIC DNA]</scope>
    <source>
        <strain evidence="9">DSM 9799 / CCM 4581 / KCTC 23876 / PAT</strain>
    </source>
</reference>
<keyword evidence="5" id="KW-0411">Iron-sulfur</keyword>
<accession>E1SR85</accession>
<feature type="domain" description="4Fe-4S ferredoxin-type" evidence="7">
    <location>
        <begin position="35"/>
        <end position="63"/>
    </location>
</feature>
<dbReference type="Pfam" id="PF13247">
    <property type="entry name" value="Fer4_11"/>
    <property type="match status" value="1"/>
</dbReference>
<dbReference type="Proteomes" id="UP000006683">
    <property type="component" value="Chromosome"/>
</dbReference>
<dbReference type="PROSITE" id="PS51257">
    <property type="entry name" value="PROKAR_LIPOPROTEIN"/>
    <property type="match status" value="1"/>
</dbReference>
<dbReference type="SUPFAM" id="SSF54862">
    <property type="entry name" value="4Fe-4S ferredoxins"/>
    <property type="match status" value="1"/>
</dbReference>